<accession>A0ABN1W2K7</accession>
<evidence type="ECO:0000259" key="7">
    <source>
        <dbReference type="PROSITE" id="PS50893"/>
    </source>
</evidence>
<keyword evidence="3" id="KW-0813">Transport</keyword>
<sequence length="313" mass="33670">MGDGAAEHPAVEIENLVVRYPSVLAVDGLSHICPSGRITALLGPNGAGKSSVLGAVSTAVPADSGEIRIFGHDLRRRATAARARLGLVFQERTLDKDLSVQRNLWFHARLFGMGKADARERIDRVLAVFGLGDRRNDDVQKLSGGLARRVEVARALLHRPGLLVLDEPTTGLDPEARWQVWQDLRRMRTEFGVSILFSTHYMDEAEFADEIAIINEGKLVRHGSADELKLSLGSSSVLVRTEDDAAALANLSAAGHDVRFDAPGLVVRCAEPEKAIAQVVASTGTGVLEASVRHPTMDDVYLSVTAGSGGDRK</sequence>
<dbReference type="PANTHER" id="PTHR42711:SF5">
    <property type="entry name" value="ABC TRANSPORTER ATP-BINDING PROTEIN NATA"/>
    <property type="match status" value="1"/>
</dbReference>
<comment type="caution">
    <text evidence="8">The sequence shown here is derived from an EMBL/GenBank/DDBJ whole genome shotgun (WGS) entry which is preliminary data.</text>
</comment>
<dbReference type="Gene3D" id="3.40.50.300">
    <property type="entry name" value="P-loop containing nucleotide triphosphate hydrolases"/>
    <property type="match status" value="1"/>
</dbReference>
<dbReference type="SUPFAM" id="SSF52540">
    <property type="entry name" value="P-loop containing nucleoside triphosphate hydrolases"/>
    <property type="match status" value="1"/>
</dbReference>
<evidence type="ECO:0000256" key="1">
    <source>
        <dbReference type="ARBA" id="ARBA00004202"/>
    </source>
</evidence>
<organism evidence="8 9">
    <name type="scientific">Prauserella halophila</name>
    <dbReference type="NCBI Taxonomy" id="185641"/>
    <lineage>
        <taxon>Bacteria</taxon>
        <taxon>Bacillati</taxon>
        <taxon>Actinomycetota</taxon>
        <taxon>Actinomycetes</taxon>
        <taxon>Pseudonocardiales</taxon>
        <taxon>Pseudonocardiaceae</taxon>
        <taxon>Prauserella</taxon>
    </lineage>
</organism>
<dbReference type="Pfam" id="PF00005">
    <property type="entry name" value="ABC_tran"/>
    <property type="match status" value="1"/>
</dbReference>
<protein>
    <submittedName>
        <fullName evidence="8">Daunorubicin resistance protein DrrA family ABC transporter ATP-binding protein</fullName>
    </submittedName>
</protein>
<dbReference type="GO" id="GO:0005524">
    <property type="term" value="F:ATP binding"/>
    <property type="evidence" value="ECO:0007669"/>
    <property type="project" value="UniProtKB-KW"/>
</dbReference>
<keyword evidence="4" id="KW-0547">Nucleotide-binding</keyword>
<dbReference type="Proteomes" id="UP001500653">
    <property type="component" value="Unassembled WGS sequence"/>
</dbReference>
<gene>
    <name evidence="8" type="ORF">GCM10009676_13240</name>
</gene>
<evidence type="ECO:0000256" key="6">
    <source>
        <dbReference type="ARBA" id="ARBA00023251"/>
    </source>
</evidence>
<evidence type="ECO:0000256" key="5">
    <source>
        <dbReference type="ARBA" id="ARBA00022840"/>
    </source>
</evidence>
<evidence type="ECO:0000313" key="9">
    <source>
        <dbReference type="Proteomes" id="UP001500653"/>
    </source>
</evidence>
<feature type="domain" description="ABC transporter" evidence="7">
    <location>
        <begin position="11"/>
        <end position="241"/>
    </location>
</feature>
<dbReference type="PANTHER" id="PTHR42711">
    <property type="entry name" value="ABC TRANSPORTER ATP-BINDING PROTEIN"/>
    <property type="match status" value="1"/>
</dbReference>
<comment type="similarity">
    <text evidence="2">Belongs to the ABC transporter superfamily.</text>
</comment>
<dbReference type="EMBL" id="BAAALN010000005">
    <property type="protein sequence ID" value="GAA1231578.1"/>
    <property type="molecule type" value="Genomic_DNA"/>
</dbReference>
<dbReference type="InterPro" id="IPR003593">
    <property type="entry name" value="AAA+_ATPase"/>
</dbReference>
<keyword evidence="6" id="KW-0046">Antibiotic resistance</keyword>
<evidence type="ECO:0000256" key="2">
    <source>
        <dbReference type="ARBA" id="ARBA00005417"/>
    </source>
</evidence>
<dbReference type="PROSITE" id="PS50893">
    <property type="entry name" value="ABC_TRANSPORTER_2"/>
    <property type="match status" value="1"/>
</dbReference>
<evidence type="ECO:0000256" key="4">
    <source>
        <dbReference type="ARBA" id="ARBA00022741"/>
    </source>
</evidence>
<dbReference type="InterPro" id="IPR003439">
    <property type="entry name" value="ABC_transporter-like_ATP-bd"/>
</dbReference>
<dbReference type="InterPro" id="IPR027417">
    <property type="entry name" value="P-loop_NTPase"/>
</dbReference>
<dbReference type="InterPro" id="IPR050763">
    <property type="entry name" value="ABC_transporter_ATP-binding"/>
</dbReference>
<evidence type="ECO:0000313" key="8">
    <source>
        <dbReference type="EMBL" id="GAA1231578.1"/>
    </source>
</evidence>
<dbReference type="RefSeq" id="WP_253863879.1">
    <property type="nucleotide sequence ID" value="NZ_BAAALN010000005.1"/>
</dbReference>
<name>A0ABN1W2K7_9PSEU</name>
<proteinExistence type="inferred from homology"/>
<dbReference type="SMART" id="SM00382">
    <property type="entry name" value="AAA"/>
    <property type="match status" value="1"/>
</dbReference>
<reference evidence="8 9" key="1">
    <citation type="journal article" date="2019" name="Int. J. Syst. Evol. Microbiol.">
        <title>The Global Catalogue of Microorganisms (GCM) 10K type strain sequencing project: providing services to taxonomists for standard genome sequencing and annotation.</title>
        <authorList>
            <consortium name="The Broad Institute Genomics Platform"/>
            <consortium name="The Broad Institute Genome Sequencing Center for Infectious Disease"/>
            <person name="Wu L."/>
            <person name="Ma J."/>
        </authorList>
    </citation>
    <scope>NUCLEOTIDE SEQUENCE [LARGE SCALE GENOMIC DNA]</scope>
    <source>
        <strain evidence="8 9">JCM 13023</strain>
    </source>
</reference>
<comment type="subcellular location">
    <subcellularLocation>
        <location evidence="1">Cell membrane</location>
        <topology evidence="1">Peripheral membrane protein</topology>
    </subcellularLocation>
</comment>
<keyword evidence="9" id="KW-1185">Reference proteome</keyword>
<evidence type="ECO:0000256" key="3">
    <source>
        <dbReference type="ARBA" id="ARBA00022448"/>
    </source>
</evidence>
<keyword evidence="5 8" id="KW-0067">ATP-binding</keyword>